<dbReference type="RefSeq" id="WP_166236237.1">
    <property type="nucleotide sequence ID" value="NZ_JAAJBV010000003.1"/>
</dbReference>
<dbReference type="Proteomes" id="UP000761423">
    <property type="component" value="Unassembled WGS sequence"/>
</dbReference>
<sequence length="223" mass="25491">MYFKIFLTVTLFSSLFVSAQNDTPFKSPKLKLNWDEPVKTETKSNTITLPYKSILDKDDSYLKRYSILKKEKGQESVLAEKTDFKNPGEELKNKLNNQDKAIKPEYRSNQFLGEFKSKSKYVKIVCRDHEYPDGDRVKLMLNDKTIIPEILLEASVKEYYVDITNGFNKLDFEALNQGTSGPNTAAFSVYDDAGNLITSNEWNLTTGIKATIVVVREEDKNGE</sequence>
<reference evidence="2 3" key="1">
    <citation type="submission" date="2020-02" db="EMBL/GenBank/DDBJ databases">
        <authorList>
            <person name="Chen W.-M."/>
        </authorList>
    </citation>
    <scope>NUCLEOTIDE SEQUENCE [LARGE SCALE GENOMIC DNA]</scope>
    <source>
        <strain evidence="2 3">TWA-26</strain>
    </source>
</reference>
<feature type="signal peptide" evidence="1">
    <location>
        <begin position="1"/>
        <end position="19"/>
    </location>
</feature>
<evidence type="ECO:0008006" key="4">
    <source>
        <dbReference type="Google" id="ProtNLM"/>
    </source>
</evidence>
<name>A0ABX0IED4_9FLAO</name>
<keyword evidence="1" id="KW-0732">Signal</keyword>
<accession>A0ABX0IED4</accession>
<evidence type="ECO:0000313" key="2">
    <source>
        <dbReference type="EMBL" id="NHM04214.1"/>
    </source>
</evidence>
<keyword evidence="3" id="KW-1185">Reference proteome</keyword>
<protein>
    <recommendedName>
        <fullName evidence="4">Secreted protein</fullName>
    </recommendedName>
</protein>
<gene>
    <name evidence="2" type="ORF">G4L40_05785</name>
</gene>
<dbReference type="EMBL" id="JAAJBV010000003">
    <property type="protein sequence ID" value="NHM04214.1"/>
    <property type="molecule type" value="Genomic_DNA"/>
</dbReference>
<evidence type="ECO:0000256" key="1">
    <source>
        <dbReference type="SAM" id="SignalP"/>
    </source>
</evidence>
<feature type="chain" id="PRO_5046717651" description="Secreted protein" evidence="1">
    <location>
        <begin position="20"/>
        <end position="223"/>
    </location>
</feature>
<organism evidence="2 3">
    <name type="scientific">Flavobacterium celericrescens</name>
    <dbReference type="NCBI Taxonomy" id="2709780"/>
    <lineage>
        <taxon>Bacteria</taxon>
        <taxon>Pseudomonadati</taxon>
        <taxon>Bacteroidota</taxon>
        <taxon>Flavobacteriia</taxon>
        <taxon>Flavobacteriales</taxon>
        <taxon>Flavobacteriaceae</taxon>
        <taxon>Flavobacterium</taxon>
    </lineage>
</organism>
<evidence type="ECO:0000313" key="3">
    <source>
        <dbReference type="Proteomes" id="UP000761423"/>
    </source>
</evidence>
<comment type="caution">
    <text evidence="2">The sequence shown here is derived from an EMBL/GenBank/DDBJ whole genome shotgun (WGS) entry which is preliminary data.</text>
</comment>
<proteinExistence type="predicted"/>